<organism evidence="3 4">
    <name type="scientific">Candidatus Methylomirabilis lanthanidiphila</name>
    <dbReference type="NCBI Taxonomy" id="2211376"/>
    <lineage>
        <taxon>Bacteria</taxon>
        <taxon>Candidatus Methylomirabilota</taxon>
        <taxon>Candidatus Methylomirabilia</taxon>
        <taxon>Candidatus Methylomirabilales</taxon>
        <taxon>Candidatus Methylomirabilaceae</taxon>
        <taxon>Candidatus Methylomirabilis</taxon>
    </lineage>
</organism>
<dbReference type="Pfam" id="PF04519">
    <property type="entry name" value="Bactofilin"/>
    <property type="match status" value="1"/>
</dbReference>
<dbReference type="PANTHER" id="PTHR35024:SF4">
    <property type="entry name" value="POLYMER-FORMING CYTOSKELETAL PROTEIN"/>
    <property type="match status" value="1"/>
</dbReference>
<reference evidence="3 4" key="1">
    <citation type="submission" date="2019-07" db="EMBL/GenBank/DDBJ databases">
        <authorList>
            <person name="Cremers G."/>
        </authorList>
    </citation>
    <scope>NUCLEOTIDE SEQUENCE [LARGE SCALE GENOMIC DNA]</scope>
</reference>
<evidence type="ECO:0000313" key="4">
    <source>
        <dbReference type="Proteomes" id="UP000334340"/>
    </source>
</evidence>
<sequence length="163" mass="17057">MQEKRGMLDSIWGALGSNSPEPTRPMPTPTMEMPTNNAFVVGEKIEIRGELTGEGDMQLMGGFHGTIDLVGTIMIGEAARVEADIAATNIVVGGHVKGNLIASGRVDLLPTGSVTGNVKTGSIAAAEGASLKGEIEINRRQVTGSQTEKDRISPASPEKLSYP</sequence>
<evidence type="ECO:0000256" key="1">
    <source>
        <dbReference type="ARBA" id="ARBA00044755"/>
    </source>
</evidence>
<protein>
    <submittedName>
        <fullName evidence="3">Polymer-forming cytoskeletal</fullName>
    </submittedName>
</protein>
<dbReference type="PANTHER" id="PTHR35024">
    <property type="entry name" value="HYPOTHETICAL CYTOSOLIC PROTEIN"/>
    <property type="match status" value="1"/>
</dbReference>
<accession>A0A564ZM60</accession>
<feature type="region of interest" description="Disordered" evidence="2">
    <location>
        <begin position="136"/>
        <end position="163"/>
    </location>
</feature>
<evidence type="ECO:0000313" key="3">
    <source>
        <dbReference type="EMBL" id="VUZ86283.1"/>
    </source>
</evidence>
<dbReference type="EMBL" id="CABIKM010000048">
    <property type="protein sequence ID" value="VUZ86283.1"/>
    <property type="molecule type" value="Genomic_DNA"/>
</dbReference>
<name>A0A564ZM60_9BACT</name>
<proteinExistence type="inferred from homology"/>
<gene>
    <name evidence="3" type="ORF">MELA_02683</name>
</gene>
<dbReference type="AlphaFoldDB" id="A0A564ZM60"/>
<dbReference type="InterPro" id="IPR007607">
    <property type="entry name" value="BacA/B"/>
</dbReference>
<comment type="similarity">
    <text evidence="1">Belongs to the bactofilin family.</text>
</comment>
<evidence type="ECO:0000256" key="2">
    <source>
        <dbReference type="SAM" id="MobiDB-lite"/>
    </source>
</evidence>
<feature type="region of interest" description="Disordered" evidence="2">
    <location>
        <begin position="1"/>
        <end position="24"/>
    </location>
</feature>
<dbReference type="Proteomes" id="UP000334340">
    <property type="component" value="Unassembled WGS sequence"/>
</dbReference>
<keyword evidence="4" id="KW-1185">Reference proteome</keyword>